<dbReference type="AlphaFoldDB" id="A0A179VBC1"/>
<dbReference type="EMBL" id="LQYE01000008">
    <property type="protein sequence ID" value="OAT69188.1"/>
    <property type="molecule type" value="Genomic_DNA"/>
</dbReference>
<gene>
    <name evidence="1" type="ORF">AWB85_22095</name>
</gene>
<dbReference type="RefSeq" id="WP_064629057.1">
    <property type="nucleotide sequence ID" value="NZ_LQYE01000008.1"/>
</dbReference>
<comment type="caution">
    <text evidence="1">The sequence shown here is derived from an EMBL/GenBank/DDBJ whole genome shotgun (WGS) entry which is preliminary data.</text>
</comment>
<evidence type="ECO:0000313" key="1">
    <source>
        <dbReference type="EMBL" id="OAT69188.1"/>
    </source>
</evidence>
<proteinExistence type="predicted"/>
<dbReference type="Proteomes" id="UP000186919">
    <property type="component" value="Unassembled WGS sequence"/>
</dbReference>
<reference evidence="1 2" key="1">
    <citation type="submission" date="2016-01" db="EMBL/GenBank/DDBJ databases">
        <title>Mycobacterium immunogenum strain CD11_6 genome sequencing and assembly.</title>
        <authorList>
            <person name="Kaur G."/>
            <person name="Nair G.R."/>
            <person name="Mayilraj S."/>
        </authorList>
    </citation>
    <scope>NUCLEOTIDE SEQUENCE [LARGE SCALE GENOMIC DNA]</scope>
    <source>
        <strain evidence="1 2">CD11-6</strain>
    </source>
</reference>
<evidence type="ECO:0000313" key="2">
    <source>
        <dbReference type="Proteomes" id="UP000186919"/>
    </source>
</evidence>
<sequence length="105" mass="11649">MNAVPSKDTLTASIGKMRSAATAWHTASQHLNNAQENIEDLKMTRIQMGIFQIPYAAYMDTTSFIQRVSKEGATQTAQVGDTLKACADKYEEEEKHNAHQIAGQY</sequence>
<evidence type="ECO:0008006" key="3">
    <source>
        <dbReference type="Google" id="ProtNLM"/>
    </source>
</evidence>
<organism evidence="1 2">
    <name type="scientific">Mycobacteroides immunogenum</name>
    <dbReference type="NCBI Taxonomy" id="83262"/>
    <lineage>
        <taxon>Bacteria</taxon>
        <taxon>Bacillati</taxon>
        <taxon>Actinomycetota</taxon>
        <taxon>Actinomycetes</taxon>
        <taxon>Mycobacteriales</taxon>
        <taxon>Mycobacteriaceae</taxon>
        <taxon>Mycobacteroides</taxon>
    </lineage>
</organism>
<name>A0A179VBC1_9MYCO</name>
<accession>A0A179VBC1</accession>
<protein>
    <recommendedName>
        <fullName evidence="3">ESX-1 secretion-associated protein</fullName>
    </recommendedName>
</protein>